<dbReference type="Proteomes" id="UP000838686">
    <property type="component" value="Unassembled WGS sequence"/>
</dbReference>
<evidence type="ECO:0000313" key="2">
    <source>
        <dbReference type="EMBL" id="CAH1199244.1"/>
    </source>
</evidence>
<proteinExistence type="predicted"/>
<dbReference type="EMBL" id="CAKMMF010000005">
    <property type="protein sequence ID" value="CAH1199244.1"/>
    <property type="molecule type" value="Genomic_DNA"/>
</dbReference>
<accession>A0ABN8G4D2</accession>
<name>A0ABN8G4D2_9BACL</name>
<feature type="transmembrane region" description="Helical" evidence="1">
    <location>
        <begin position="119"/>
        <end position="137"/>
    </location>
</feature>
<sequence length="180" mass="20358">MVNNRRFILSGGLAFSEQRDMNKLSRLAAEGWILESFAFLGYYVRRSEPQQLTYAVDYNKVSDSDRADYCDIFEASGWTHICSEERIHIFSAPVGTKPIYTDTDTKVEKYAHLVRLMKPFLAAPLFTLIMFALYALLQSAGETTLLENILITAGALSLIVSVPILMTFTVAFIRLKRVKS</sequence>
<dbReference type="InterPro" id="IPR021359">
    <property type="entry name" value="DUF2812"/>
</dbReference>
<comment type="caution">
    <text evidence="2">The sequence shown here is derived from an EMBL/GenBank/DDBJ whole genome shotgun (WGS) entry which is preliminary data.</text>
</comment>
<reference evidence="2" key="1">
    <citation type="submission" date="2022-01" db="EMBL/GenBank/DDBJ databases">
        <authorList>
            <person name="Criscuolo A."/>
        </authorList>
    </citation>
    <scope>NUCLEOTIDE SEQUENCE</scope>
    <source>
        <strain evidence="2">CIP111893</strain>
    </source>
</reference>
<keyword evidence="1" id="KW-0472">Membrane</keyword>
<organism evidence="2 3">
    <name type="scientific">Paenibacillus plantiphilus</name>
    <dbReference type="NCBI Taxonomy" id="2905650"/>
    <lineage>
        <taxon>Bacteria</taxon>
        <taxon>Bacillati</taxon>
        <taxon>Bacillota</taxon>
        <taxon>Bacilli</taxon>
        <taxon>Bacillales</taxon>
        <taxon>Paenibacillaceae</taxon>
        <taxon>Paenibacillus</taxon>
    </lineage>
</organism>
<feature type="transmembrane region" description="Helical" evidence="1">
    <location>
        <begin position="149"/>
        <end position="173"/>
    </location>
</feature>
<evidence type="ECO:0000313" key="3">
    <source>
        <dbReference type="Proteomes" id="UP000838686"/>
    </source>
</evidence>
<gene>
    <name evidence="2" type="ORF">PAECIP111893_01275</name>
</gene>
<evidence type="ECO:0008006" key="4">
    <source>
        <dbReference type="Google" id="ProtNLM"/>
    </source>
</evidence>
<keyword evidence="1" id="KW-1133">Transmembrane helix</keyword>
<keyword evidence="3" id="KW-1185">Reference proteome</keyword>
<dbReference type="RefSeq" id="WP_236339628.1">
    <property type="nucleotide sequence ID" value="NZ_CAKMMF010000005.1"/>
</dbReference>
<keyword evidence="1" id="KW-0812">Transmembrane</keyword>
<dbReference type="Pfam" id="PF11193">
    <property type="entry name" value="DUF2812"/>
    <property type="match status" value="1"/>
</dbReference>
<protein>
    <recommendedName>
        <fullName evidence="4">DUF2812 domain-containing protein</fullName>
    </recommendedName>
</protein>
<evidence type="ECO:0000256" key="1">
    <source>
        <dbReference type="SAM" id="Phobius"/>
    </source>
</evidence>